<protein>
    <recommendedName>
        <fullName evidence="3">WSC domain-containing protein</fullName>
    </recommendedName>
</protein>
<reference evidence="1 2" key="1">
    <citation type="submission" date="2019-07" db="EMBL/GenBank/DDBJ databases">
        <title>Annotation for the trematode Paragonimus westermani.</title>
        <authorList>
            <person name="Choi Y.-J."/>
        </authorList>
    </citation>
    <scope>NUCLEOTIDE SEQUENCE [LARGE SCALE GENOMIC DNA]</scope>
    <source>
        <strain evidence="1">180907_Pwestermani</strain>
    </source>
</reference>
<name>A0A8T0DWQ4_9TREM</name>
<dbReference type="EMBL" id="JTDF01000063">
    <property type="protein sequence ID" value="KAF8572355.1"/>
    <property type="molecule type" value="Genomic_DNA"/>
</dbReference>
<evidence type="ECO:0000313" key="2">
    <source>
        <dbReference type="Proteomes" id="UP000699462"/>
    </source>
</evidence>
<keyword evidence="2" id="KW-1185">Reference proteome</keyword>
<evidence type="ECO:0000313" key="1">
    <source>
        <dbReference type="EMBL" id="KAF8572355.1"/>
    </source>
</evidence>
<proteinExistence type="predicted"/>
<dbReference type="AlphaFoldDB" id="A0A8T0DWQ4"/>
<dbReference type="Proteomes" id="UP000699462">
    <property type="component" value="Unassembled WGS sequence"/>
</dbReference>
<comment type="caution">
    <text evidence="1">The sequence shown here is derived from an EMBL/GenBank/DDBJ whole genome shotgun (WGS) entry which is preliminary data.</text>
</comment>
<sequence length="94" mass="10304">MFYGTSHATSKVPTGVFQVVGRTGECSRACGIERYAYGGEWNKTACFCGNNLPATTIIDAQCSGKKQIYVNRVTQMPSIRITPIEVSLFVIIYS</sequence>
<accession>A0A8T0DWQ4</accession>
<gene>
    <name evidence="1" type="ORF">P879_01541</name>
</gene>
<organism evidence="1 2">
    <name type="scientific">Paragonimus westermani</name>
    <dbReference type="NCBI Taxonomy" id="34504"/>
    <lineage>
        <taxon>Eukaryota</taxon>
        <taxon>Metazoa</taxon>
        <taxon>Spiralia</taxon>
        <taxon>Lophotrochozoa</taxon>
        <taxon>Platyhelminthes</taxon>
        <taxon>Trematoda</taxon>
        <taxon>Digenea</taxon>
        <taxon>Plagiorchiida</taxon>
        <taxon>Troglotremata</taxon>
        <taxon>Troglotrematidae</taxon>
        <taxon>Paragonimus</taxon>
    </lineage>
</organism>
<evidence type="ECO:0008006" key="3">
    <source>
        <dbReference type="Google" id="ProtNLM"/>
    </source>
</evidence>